<gene>
    <name evidence="9" type="ORF">Lery_0360</name>
</gene>
<keyword evidence="6" id="KW-0546">Nucleotide metabolism</keyword>
<dbReference type="AlphaFoldDB" id="A0A0W0TUN6"/>
<dbReference type="GO" id="GO:0009117">
    <property type="term" value="P:nucleotide metabolic process"/>
    <property type="evidence" value="ECO:0007669"/>
    <property type="project" value="UniProtKB-KW"/>
</dbReference>
<reference evidence="9 10" key="1">
    <citation type="submission" date="2015-11" db="EMBL/GenBank/DDBJ databases">
        <title>Genomic analysis of 38 Legionella species identifies large and diverse effector repertoires.</title>
        <authorList>
            <person name="Burstein D."/>
            <person name="Amaro F."/>
            <person name="Zusman T."/>
            <person name="Lifshitz Z."/>
            <person name="Cohen O."/>
            <person name="Gilbert J.A."/>
            <person name="Pupko T."/>
            <person name="Shuman H.A."/>
            <person name="Segal G."/>
        </authorList>
    </citation>
    <scope>NUCLEOTIDE SEQUENCE [LARGE SCALE GENOMIC DNA]</scope>
    <source>
        <strain evidence="9 10">SE-32A-C8</strain>
    </source>
</reference>
<evidence type="ECO:0000256" key="2">
    <source>
        <dbReference type="ARBA" id="ARBA00006676"/>
    </source>
</evidence>
<evidence type="ECO:0000259" key="8">
    <source>
        <dbReference type="Pfam" id="PF00962"/>
    </source>
</evidence>
<dbReference type="Pfam" id="PF00962">
    <property type="entry name" value="A_deaminase"/>
    <property type="match status" value="1"/>
</dbReference>
<evidence type="ECO:0000256" key="3">
    <source>
        <dbReference type="ARBA" id="ARBA00022723"/>
    </source>
</evidence>
<evidence type="ECO:0000313" key="9">
    <source>
        <dbReference type="EMBL" id="KTC99459.1"/>
    </source>
</evidence>
<dbReference type="GO" id="GO:0046103">
    <property type="term" value="P:inosine biosynthetic process"/>
    <property type="evidence" value="ECO:0007669"/>
    <property type="project" value="TreeGrafter"/>
</dbReference>
<comment type="cofactor">
    <cofactor evidence="1">
        <name>Zn(2+)</name>
        <dbReference type="ChEBI" id="CHEBI:29105"/>
    </cofactor>
</comment>
<keyword evidence="5" id="KW-0862">Zinc</keyword>
<organism evidence="9 10">
    <name type="scientific">Legionella erythra</name>
    <dbReference type="NCBI Taxonomy" id="448"/>
    <lineage>
        <taxon>Bacteria</taxon>
        <taxon>Pseudomonadati</taxon>
        <taxon>Pseudomonadota</taxon>
        <taxon>Gammaproteobacteria</taxon>
        <taxon>Legionellales</taxon>
        <taxon>Legionellaceae</taxon>
        <taxon>Legionella</taxon>
    </lineage>
</organism>
<dbReference type="InterPro" id="IPR006330">
    <property type="entry name" value="Ado/ade_deaminase"/>
</dbReference>
<comment type="similarity">
    <text evidence="2">Belongs to the metallo-dependent hydrolases superfamily. Adenosine and AMP deaminases family.</text>
</comment>
<evidence type="ECO:0000256" key="4">
    <source>
        <dbReference type="ARBA" id="ARBA00022801"/>
    </source>
</evidence>
<evidence type="ECO:0000256" key="6">
    <source>
        <dbReference type="ARBA" id="ARBA00023080"/>
    </source>
</evidence>
<comment type="caution">
    <text evidence="9">The sequence shown here is derived from an EMBL/GenBank/DDBJ whole genome shotgun (WGS) entry which is preliminary data.</text>
</comment>
<dbReference type="Proteomes" id="UP000054773">
    <property type="component" value="Unassembled WGS sequence"/>
</dbReference>
<dbReference type="Gene3D" id="3.20.20.140">
    <property type="entry name" value="Metal-dependent hydrolases"/>
    <property type="match status" value="1"/>
</dbReference>
<dbReference type="RefSeq" id="WP_058525538.1">
    <property type="nucleotide sequence ID" value="NZ_CAAAHY010000001.1"/>
</dbReference>
<dbReference type="GO" id="GO:0006154">
    <property type="term" value="P:adenosine catabolic process"/>
    <property type="evidence" value="ECO:0007669"/>
    <property type="project" value="TreeGrafter"/>
</dbReference>
<keyword evidence="3" id="KW-0479">Metal-binding</keyword>
<keyword evidence="4" id="KW-0378">Hydrolase</keyword>
<dbReference type="PANTHER" id="PTHR11409:SF42">
    <property type="entry name" value="ADENOSINE DEAMINASE-LIKE PROTEIN"/>
    <property type="match status" value="1"/>
</dbReference>
<protein>
    <submittedName>
        <fullName evidence="9">Adenosine deaminase</fullName>
    </submittedName>
</protein>
<proteinExistence type="inferred from homology"/>
<name>A0A0W0TUN6_LEGER</name>
<feature type="domain" description="Adenosine deaminase" evidence="8">
    <location>
        <begin position="11"/>
        <end position="212"/>
    </location>
</feature>
<comment type="catalytic activity">
    <reaction evidence="7">
        <text>N(6)-methyl-AMP + H2O + H(+) = IMP + methylamine</text>
        <dbReference type="Rhea" id="RHEA:16001"/>
        <dbReference type="ChEBI" id="CHEBI:15377"/>
        <dbReference type="ChEBI" id="CHEBI:15378"/>
        <dbReference type="ChEBI" id="CHEBI:58053"/>
        <dbReference type="ChEBI" id="CHEBI:59338"/>
        <dbReference type="ChEBI" id="CHEBI:144842"/>
    </reaction>
    <physiologicalReaction direction="left-to-right" evidence="7">
        <dbReference type="Rhea" id="RHEA:16002"/>
    </physiologicalReaction>
</comment>
<evidence type="ECO:0000256" key="7">
    <source>
        <dbReference type="ARBA" id="ARBA00048787"/>
    </source>
</evidence>
<dbReference type="InterPro" id="IPR032466">
    <property type="entry name" value="Metal_Hydrolase"/>
</dbReference>
<evidence type="ECO:0000313" key="10">
    <source>
        <dbReference type="Proteomes" id="UP000054773"/>
    </source>
</evidence>
<dbReference type="PANTHER" id="PTHR11409">
    <property type="entry name" value="ADENOSINE DEAMINASE"/>
    <property type="match status" value="1"/>
</dbReference>
<dbReference type="GO" id="GO:0004000">
    <property type="term" value="F:adenosine deaminase activity"/>
    <property type="evidence" value="ECO:0007669"/>
    <property type="project" value="TreeGrafter"/>
</dbReference>
<dbReference type="STRING" id="448.Lery_0360"/>
<dbReference type="EMBL" id="LNYA01000003">
    <property type="protein sequence ID" value="KTC99459.1"/>
    <property type="molecule type" value="Genomic_DNA"/>
</dbReference>
<sequence>MYAKTEQQFSDFHCHLNGSFSQGFLKKIAERNNCLAVYQQFLETQEHYEKKSQEEPRDIEACLKLIWAQFSLVHKMVQTLPDIQEGTYDVVAHSAGQYLEIRTTPKSMNGSSVEKYIDAFLKGLLDAREDVSLGKEAYGLLSLDRAHHTAKDAAYFIEKVLSSGGLLKGIDISGQPLAPRQLTGDELIKTIQLALENNVGLAIHMGETDTPAERQDTDTILATLEDWVKKHPESSGHPFFGKIRLGHCIYLTEHQKERIAALQLPIEVCPTCHAKLNWHEQGKPHPVTAIYDSVSQPIIPGTDDETIFKSAIQQESQLVFGFFKNPNQIRFEEFLQQQKQYRF</sequence>
<evidence type="ECO:0000256" key="5">
    <source>
        <dbReference type="ARBA" id="ARBA00022833"/>
    </source>
</evidence>
<dbReference type="PATRIC" id="fig|448.7.peg.376"/>
<dbReference type="SUPFAM" id="SSF51556">
    <property type="entry name" value="Metallo-dependent hydrolases"/>
    <property type="match status" value="1"/>
</dbReference>
<accession>A0A0W0TUN6</accession>
<dbReference type="GO" id="GO:0046872">
    <property type="term" value="F:metal ion binding"/>
    <property type="evidence" value="ECO:0007669"/>
    <property type="project" value="UniProtKB-KW"/>
</dbReference>
<keyword evidence="10" id="KW-1185">Reference proteome</keyword>
<evidence type="ECO:0000256" key="1">
    <source>
        <dbReference type="ARBA" id="ARBA00001947"/>
    </source>
</evidence>
<dbReference type="InterPro" id="IPR001365">
    <property type="entry name" value="A_deaminase_dom"/>
</dbReference>